<dbReference type="GO" id="GO:0036297">
    <property type="term" value="P:interstrand cross-link repair"/>
    <property type="evidence" value="ECO:0007669"/>
    <property type="project" value="TreeGrafter"/>
</dbReference>
<dbReference type="EMBL" id="JABFAC010000005">
    <property type="protein sequence ID" value="MBA0613933.1"/>
    <property type="molecule type" value="Genomic_DNA"/>
</dbReference>
<reference evidence="2 3" key="1">
    <citation type="journal article" date="2019" name="Genome Biol. Evol.">
        <title>Insights into the evolution of the New World diploid cottons (Gossypium, subgenus Houzingenia) based on genome sequencing.</title>
        <authorList>
            <person name="Grover C.E."/>
            <person name="Arick M.A. 2nd"/>
            <person name="Thrash A."/>
            <person name="Conover J.L."/>
            <person name="Sanders W.S."/>
            <person name="Peterson D.G."/>
            <person name="Frelichowski J.E."/>
            <person name="Scheffler J.A."/>
            <person name="Scheffler B.E."/>
            <person name="Wendel J.F."/>
        </authorList>
    </citation>
    <scope>NUCLEOTIDE SEQUENCE [LARGE SCALE GENOMIC DNA]</scope>
    <source>
        <strain evidence="2">27</strain>
        <tissue evidence="2">Leaf</tissue>
    </source>
</reference>
<evidence type="ECO:0008006" key="4">
    <source>
        <dbReference type="Google" id="ProtNLM"/>
    </source>
</evidence>
<dbReference type="PANTHER" id="PTHR14464">
    <property type="entry name" value="EXONUCLEASE V"/>
    <property type="match status" value="1"/>
</dbReference>
<name>A0A7J8RK44_GOSDV</name>
<comment type="caution">
    <text evidence="2">The sequence shown here is derived from an EMBL/GenBank/DDBJ whole genome shotgun (WGS) entry which is preliminary data.</text>
</comment>
<comment type="similarity">
    <text evidence="1">Belongs to the EXO5 family.</text>
</comment>
<evidence type="ECO:0000256" key="1">
    <source>
        <dbReference type="ARBA" id="ARBA00009797"/>
    </source>
</evidence>
<proteinExistence type="inferred from homology"/>
<organism evidence="2 3">
    <name type="scientific">Gossypium davidsonii</name>
    <name type="common">Davidson's cotton</name>
    <name type="synonym">Gossypium klotzschianum subsp. davidsonii</name>
    <dbReference type="NCBI Taxonomy" id="34287"/>
    <lineage>
        <taxon>Eukaryota</taxon>
        <taxon>Viridiplantae</taxon>
        <taxon>Streptophyta</taxon>
        <taxon>Embryophyta</taxon>
        <taxon>Tracheophyta</taxon>
        <taxon>Spermatophyta</taxon>
        <taxon>Magnoliopsida</taxon>
        <taxon>eudicotyledons</taxon>
        <taxon>Gunneridae</taxon>
        <taxon>Pentapetalae</taxon>
        <taxon>rosids</taxon>
        <taxon>malvids</taxon>
        <taxon>Malvales</taxon>
        <taxon>Malvaceae</taxon>
        <taxon>Malvoideae</taxon>
        <taxon>Gossypium</taxon>
    </lineage>
</organism>
<protein>
    <recommendedName>
        <fullName evidence="4">Exonuclease V</fullName>
    </recommendedName>
</protein>
<gene>
    <name evidence="2" type="ORF">Godav_014287</name>
</gene>
<dbReference type="PANTHER" id="PTHR14464:SF4">
    <property type="entry name" value="EXONUCLEASE V"/>
    <property type="match status" value="1"/>
</dbReference>
<dbReference type="AlphaFoldDB" id="A0A7J8RK44"/>
<dbReference type="Pfam" id="PF09810">
    <property type="entry name" value="Exo5"/>
    <property type="match status" value="3"/>
</dbReference>
<dbReference type="InterPro" id="IPR019190">
    <property type="entry name" value="EXOV"/>
</dbReference>
<keyword evidence="3" id="KW-1185">Reference proteome</keyword>
<dbReference type="Gene3D" id="3.90.320.10">
    <property type="match status" value="1"/>
</dbReference>
<dbReference type="Proteomes" id="UP000593561">
    <property type="component" value="Unassembled WGS sequence"/>
</dbReference>
<evidence type="ECO:0000313" key="2">
    <source>
        <dbReference type="EMBL" id="MBA0613933.1"/>
    </source>
</evidence>
<dbReference type="GO" id="GO:0045145">
    <property type="term" value="F:single-stranded DNA 5'-3' DNA exonuclease activity"/>
    <property type="evidence" value="ECO:0007669"/>
    <property type="project" value="InterPro"/>
</dbReference>
<dbReference type="GO" id="GO:0005634">
    <property type="term" value="C:nucleus"/>
    <property type="evidence" value="ECO:0007669"/>
    <property type="project" value="TreeGrafter"/>
</dbReference>
<sequence>MTESPPNTPPNSNSQHETIPTIPIEFVTEEEMALIEAAYAATRSSLSSSSSSSICSPTSRFQTHSRTIHSITLLSKRGLNGSSELDIEDSDYLKNPQKRIRVAQPFLHRFRRKRALSVTDITATVVKKVKVHIKSVEDSWALKFINFITCANQLLFEGITRELPLVGFVEGIWLVGVIDELRMPENGSDRNPILVDTKTRVRDTLPAEPQSRNGRLQLMCYKYLWDTLAANSFPSGQFFDFFSLNRSYMLSKDIRERTASSGFPAKTLDDVIQYYINTCSMLPTSHDRLLLRYELQKDQSVLGEDEFAYDPDWLKRQIQSNLEFWLGEREASYTPQEERWKCRHCQFASICSGNPFPNIPRGSSSSSDHSSSSS</sequence>
<evidence type="ECO:0000313" key="3">
    <source>
        <dbReference type="Proteomes" id="UP000593561"/>
    </source>
</evidence>
<dbReference type="InterPro" id="IPR011604">
    <property type="entry name" value="PDDEXK-like_dom_sf"/>
</dbReference>
<accession>A0A7J8RK44</accession>